<evidence type="ECO:0000256" key="1">
    <source>
        <dbReference type="SAM" id="Phobius"/>
    </source>
</evidence>
<dbReference type="PANTHER" id="PTHR37938">
    <property type="entry name" value="BLL0215 PROTEIN"/>
    <property type="match status" value="1"/>
</dbReference>
<name>A0A3G8QUE5_9EURY</name>
<feature type="domain" description="YdbS-like PH" evidence="2">
    <location>
        <begin position="104"/>
        <end position="181"/>
    </location>
</feature>
<dbReference type="KEGG" id="haer:DU502_06675"/>
<dbReference type="Pfam" id="PF03703">
    <property type="entry name" value="bPH_2"/>
    <property type="match status" value="1"/>
</dbReference>
<sequence>MSVYPAPSFTTHHARRAGMETRPDWLSLDADETVVWQGAPRLRRILPTAAAATLWIVFLVLGALLGPRVAPEIALVFPRIVLAGAALLLSLPALAAVAWAYLRTTNVDYVLTERNLYRKAGVLSTRVSRIGLATVQSTSLTKNVWGNLFDYGTIEISTAGSDGVDLRLTDLDDPEPIRAEIRQLTGSRQSERDAAPAMPIDTATADTLHADFRALRDAATRVEGVVSER</sequence>
<evidence type="ECO:0000259" key="2">
    <source>
        <dbReference type="Pfam" id="PF03703"/>
    </source>
</evidence>
<dbReference type="EMBL" id="CP034145">
    <property type="protein sequence ID" value="AZH25077.1"/>
    <property type="molecule type" value="Genomic_DNA"/>
</dbReference>
<dbReference type="PANTHER" id="PTHR37938:SF1">
    <property type="entry name" value="BLL0215 PROTEIN"/>
    <property type="match status" value="1"/>
</dbReference>
<feature type="transmembrane region" description="Helical" evidence="1">
    <location>
        <begin position="77"/>
        <end position="102"/>
    </location>
</feature>
<keyword evidence="1" id="KW-0472">Membrane</keyword>
<organism evidence="3 4">
    <name type="scientific">Haloplanus aerogenes</name>
    <dbReference type="NCBI Taxonomy" id="660522"/>
    <lineage>
        <taxon>Archaea</taxon>
        <taxon>Methanobacteriati</taxon>
        <taxon>Methanobacteriota</taxon>
        <taxon>Stenosarchaea group</taxon>
        <taxon>Halobacteria</taxon>
        <taxon>Halobacteriales</taxon>
        <taxon>Haloferacaceae</taxon>
        <taxon>Haloplanus</taxon>
    </lineage>
</organism>
<proteinExistence type="predicted"/>
<evidence type="ECO:0000313" key="4">
    <source>
        <dbReference type="Proteomes" id="UP000282007"/>
    </source>
</evidence>
<keyword evidence="1" id="KW-0812">Transmembrane</keyword>
<dbReference type="AlphaFoldDB" id="A0A3G8QUE5"/>
<dbReference type="Proteomes" id="UP000282007">
    <property type="component" value="Chromosome"/>
</dbReference>
<keyword evidence="1" id="KW-1133">Transmembrane helix</keyword>
<evidence type="ECO:0000313" key="3">
    <source>
        <dbReference type="EMBL" id="AZH25077.1"/>
    </source>
</evidence>
<feature type="transmembrane region" description="Helical" evidence="1">
    <location>
        <begin position="45"/>
        <end position="65"/>
    </location>
</feature>
<gene>
    <name evidence="3" type="ORF">DU502_06675</name>
</gene>
<reference evidence="3 4" key="1">
    <citation type="submission" date="2018-07" db="EMBL/GenBank/DDBJ databases">
        <title>Genome sequences of Haloplanus aerogenes JCM 16430T.</title>
        <authorList>
            <person name="Kim Y.B."/>
            <person name="Roh S.W."/>
        </authorList>
    </citation>
    <scope>NUCLEOTIDE SEQUENCE [LARGE SCALE GENOMIC DNA]</scope>
    <source>
        <strain evidence="3 4">JCM 16430</strain>
    </source>
</reference>
<accession>A0A3G8QUE5</accession>
<dbReference type="InterPro" id="IPR005182">
    <property type="entry name" value="YdbS-like_PH"/>
</dbReference>
<protein>
    <submittedName>
        <fullName evidence="3">PH domain-containing protein</fullName>
    </submittedName>
</protein>
<keyword evidence="4" id="KW-1185">Reference proteome</keyword>